<dbReference type="AlphaFoldDB" id="A0A5N7BJQ3"/>
<sequence>MWFLAMCIVCVVAHRFNLKKMPRPSRVGGRELRFTVMLGYILAVRDGPKAVTVDKRVRAEGPFNLTSTCTGWMWCPGPHNDPGCGFFYPQT</sequence>
<evidence type="ECO:0000313" key="2">
    <source>
        <dbReference type="Proteomes" id="UP000326198"/>
    </source>
</evidence>
<dbReference type="Proteomes" id="UP000326198">
    <property type="component" value="Unassembled WGS sequence"/>
</dbReference>
<organism evidence="1 2">
    <name type="scientific">Aspergillus bertholletiae</name>
    <dbReference type="NCBI Taxonomy" id="1226010"/>
    <lineage>
        <taxon>Eukaryota</taxon>
        <taxon>Fungi</taxon>
        <taxon>Dikarya</taxon>
        <taxon>Ascomycota</taxon>
        <taxon>Pezizomycotina</taxon>
        <taxon>Eurotiomycetes</taxon>
        <taxon>Eurotiomycetidae</taxon>
        <taxon>Eurotiales</taxon>
        <taxon>Aspergillaceae</taxon>
        <taxon>Aspergillus</taxon>
        <taxon>Aspergillus subgen. Circumdati</taxon>
    </lineage>
</organism>
<proteinExistence type="predicted"/>
<accession>A0A5N7BJQ3</accession>
<name>A0A5N7BJQ3_9EURO</name>
<protein>
    <submittedName>
        <fullName evidence="1">Uncharacterized protein</fullName>
    </submittedName>
</protein>
<keyword evidence="2" id="KW-1185">Reference proteome</keyword>
<dbReference type="EMBL" id="ML736166">
    <property type="protein sequence ID" value="KAE8382026.1"/>
    <property type="molecule type" value="Genomic_DNA"/>
</dbReference>
<reference evidence="1 2" key="1">
    <citation type="submission" date="2019-04" db="EMBL/GenBank/DDBJ databases">
        <title>Friends and foes A comparative genomics studyof 23 Aspergillus species from section Flavi.</title>
        <authorList>
            <consortium name="DOE Joint Genome Institute"/>
            <person name="Kjaerbolling I."/>
            <person name="Vesth T."/>
            <person name="Frisvad J.C."/>
            <person name="Nybo J.L."/>
            <person name="Theobald S."/>
            <person name="Kildgaard S."/>
            <person name="Isbrandt T."/>
            <person name="Kuo A."/>
            <person name="Sato A."/>
            <person name="Lyhne E.K."/>
            <person name="Kogle M.E."/>
            <person name="Wiebenga A."/>
            <person name="Kun R.S."/>
            <person name="Lubbers R.J."/>
            <person name="Makela M.R."/>
            <person name="Barry K."/>
            <person name="Chovatia M."/>
            <person name="Clum A."/>
            <person name="Daum C."/>
            <person name="Haridas S."/>
            <person name="He G."/>
            <person name="LaButti K."/>
            <person name="Lipzen A."/>
            <person name="Mondo S."/>
            <person name="Riley R."/>
            <person name="Salamov A."/>
            <person name="Simmons B.A."/>
            <person name="Magnuson J.K."/>
            <person name="Henrissat B."/>
            <person name="Mortensen U.H."/>
            <person name="Larsen T.O."/>
            <person name="Devries R.P."/>
            <person name="Grigoriev I.V."/>
            <person name="Machida M."/>
            <person name="Baker S.E."/>
            <person name="Andersen M.R."/>
        </authorList>
    </citation>
    <scope>NUCLEOTIDE SEQUENCE [LARGE SCALE GENOMIC DNA]</scope>
    <source>
        <strain evidence="1 2">IBT 29228</strain>
    </source>
</reference>
<gene>
    <name evidence="1" type="ORF">BDV26DRAFT_254678</name>
</gene>
<evidence type="ECO:0000313" key="1">
    <source>
        <dbReference type="EMBL" id="KAE8382026.1"/>
    </source>
</evidence>